<feature type="transmembrane region" description="Helical" evidence="8">
    <location>
        <begin position="199"/>
        <end position="221"/>
    </location>
</feature>
<feature type="transmembrane region" description="Helical" evidence="8">
    <location>
        <begin position="344"/>
        <end position="366"/>
    </location>
</feature>
<comment type="caution">
    <text evidence="10">The sequence shown here is derived from an EMBL/GenBank/DDBJ whole genome shotgun (WGS) entry which is preliminary data.</text>
</comment>
<comment type="subcellular location">
    <subcellularLocation>
        <location evidence="1">Membrane</location>
        <topology evidence="1">Multi-pass membrane protein</topology>
    </subcellularLocation>
</comment>
<protein>
    <submittedName>
        <fullName evidence="10">Sodium/calcium exchanger protein domain-containing protein</fullName>
    </submittedName>
</protein>
<keyword evidence="11" id="KW-1185">Reference proteome</keyword>
<evidence type="ECO:0000313" key="10">
    <source>
        <dbReference type="EMBL" id="KAI1702828.1"/>
    </source>
</evidence>
<evidence type="ECO:0000256" key="6">
    <source>
        <dbReference type="ARBA" id="ARBA00022989"/>
    </source>
</evidence>
<sequence>MKIEKKCLLAVGFEPTPADADQKAQCAKRCLTICEYVSENSDLCEGGGYVRWTRTKVCTESSTVEVVVVIASLVFFAYLFILLSATADDFFCENIACIVEHHGISQNTAGVTLMAFGNGSPDIFSSIASVMSVKNPQAGLAIGGLLGGSIFVTTVVVGSVIIIKPFDAARAPAIRDIGFHLVALGMLIFVVLFDGEMYWWQPFSFLVLYAIYALTVVSEVFPNKAKAMKITTVQPAPTPATSIGWMAQTSATIPQINIESASIKSGSGKSLKSNVTIHSSTNSNLSDQYMDWPRRHLKTFGKHFNPFDMAEFRESKWFLKAYHLVKTPCKILLRISIPLASAPWYKPLVITHAFVSPLAFCFAFQLLEFQIASGVPGVWFFALVLSTILSILIIIFTKWNQEPKYYKQIAAYTGFIMSIAWIYTAAAEIVDVVMMFGSLFDISYQILGLTAVSWCNAIGDVIADIGSARHGFNQMAFSAALGGPLFNLLVGFGSTFLIPIIQGKTVTVSIDGVKVVMLAGLATSLLSTLLLLFAQKFRPRWPHGVLLYVLYVVFLIFALLANQHVI</sequence>
<dbReference type="GO" id="GO:0016020">
    <property type="term" value="C:membrane"/>
    <property type="evidence" value="ECO:0007669"/>
    <property type="project" value="UniProtKB-SubCell"/>
</dbReference>
<feature type="transmembrane region" description="Helical" evidence="8">
    <location>
        <begin position="140"/>
        <end position="162"/>
    </location>
</feature>
<keyword evidence="2" id="KW-0813">Transport</keyword>
<dbReference type="AlphaFoldDB" id="A0AAD4QUX7"/>
<gene>
    <name evidence="10" type="ORF">DdX_15256</name>
</gene>
<keyword evidence="7 8" id="KW-0472">Membrane</keyword>
<accession>A0AAD4QUX7</accession>
<keyword evidence="6 8" id="KW-1133">Transmembrane helix</keyword>
<dbReference type="EMBL" id="JAKKPZ010000092">
    <property type="protein sequence ID" value="KAI1702828.1"/>
    <property type="molecule type" value="Genomic_DNA"/>
</dbReference>
<evidence type="ECO:0000256" key="2">
    <source>
        <dbReference type="ARBA" id="ARBA00022448"/>
    </source>
</evidence>
<dbReference type="InterPro" id="IPR051359">
    <property type="entry name" value="CaCA_antiporter"/>
</dbReference>
<proteinExistence type="predicted"/>
<evidence type="ECO:0000256" key="5">
    <source>
        <dbReference type="ARBA" id="ARBA00022692"/>
    </source>
</evidence>
<dbReference type="Pfam" id="PF01699">
    <property type="entry name" value="Na_Ca_ex"/>
    <property type="match status" value="2"/>
</dbReference>
<feature type="domain" description="Sodium/calcium exchanger membrane region" evidence="9">
    <location>
        <begin position="74"/>
        <end position="216"/>
    </location>
</feature>
<dbReference type="GO" id="GO:0006874">
    <property type="term" value="P:intracellular calcium ion homeostasis"/>
    <property type="evidence" value="ECO:0007669"/>
    <property type="project" value="TreeGrafter"/>
</dbReference>
<keyword evidence="4" id="KW-0406">Ion transport</keyword>
<evidence type="ECO:0000259" key="9">
    <source>
        <dbReference type="Pfam" id="PF01699"/>
    </source>
</evidence>
<dbReference type="InterPro" id="IPR044880">
    <property type="entry name" value="NCX_ion-bd_dom_sf"/>
</dbReference>
<feature type="transmembrane region" description="Helical" evidence="8">
    <location>
        <begin position="64"/>
        <end position="83"/>
    </location>
</feature>
<name>A0AAD4QUX7_9BILA</name>
<dbReference type="PANTHER" id="PTHR12266:SF0">
    <property type="entry name" value="MITOCHONDRIAL SODIUM_CALCIUM EXCHANGER PROTEIN"/>
    <property type="match status" value="1"/>
</dbReference>
<keyword evidence="4" id="KW-0109">Calcium transport</keyword>
<feature type="transmembrane region" description="Helical" evidence="8">
    <location>
        <begin position="378"/>
        <end position="397"/>
    </location>
</feature>
<dbReference type="PANTHER" id="PTHR12266">
    <property type="entry name" value="NA+/CA2+ K+ INDEPENDENT EXCHANGER"/>
    <property type="match status" value="1"/>
</dbReference>
<feature type="transmembrane region" description="Helical" evidence="8">
    <location>
        <begin position="475"/>
        <end position="501"/>
    </location>
</feature>
<organism evidence="10 11">
    <name type="scientific">Ditylenchus destructor</name>
    <dbReference type="NCBI Taxonomy" id="166010"/>
    <lineage>
        <taxon>Eukaryota</taxon>
        <taxon>Metazoa</taxon>
        <taxon>Ecdysozoa</taxon>
        <taxon>Nematoda</taxon>
        <taxon>Chromadorea</taxon>
        <taxon>Rhabditida</taxon>
        <taxon>Tylenchina</taxon>
        <taxon>Tylenchomorpha</taxon>
        <taxon>Sphaerularioidea</taxon>
        <taxon>Anguinidae</taxon>
        <taxon>Anguininae</taxon>
        <taxon>Ditylenchus</taxon>
    </lineage>
</organism>
<reference evidence="10" key="1">
    <citation type="submission" date="2022-01" db="EMBL/GenBank/DDBJ databases">
        <title>Genome Sequence Resource for Two Populations of Ditylenchus destructor, the Migratory Endoparasitic Phytonematode.</title>
        <authorList>
            <person name="Zhang H."/>
            <person name="Lin R."/>
            <person name="Xie B."/>
        </authorList>
    </citation>
    <scope>NUCLEOTIDE SEQUENCE</scope>
    <source>
        <strain evidence="10">BazhouSP</strain>
    </source>
</reference>
<feature type="transmembrane region" description="Helical" evidence="8">
    <location>
        <begin position="409"/>
        <end position="430"/>
    </location>
</feature>
<feature type="transmembrane region" description="Helical" evidence="8">
    <location>
        <begin position="174"/>
        <end position="193"/>
    </location>
</feature>
<evidence type="ECO:0000256" key="3">
    <source>
        <dbReference type="ARBA" id="ARBA00022449"/>
    </source>
</evidence>
<keyword evidence="4" id="KW-0106">Calcium</keyword>
<feature type="transmembrane region" description="Helical" evidence="8">
    <location>
        <begin position="513"/>
        <end position="533"/>
    </location>
</feature>
<feature type="domain" description="Sodium/calcium exchanger membrane region" evidence="9">
    <location>
        <begin position="412"/>
        <end position="559"/>
    </location>
</feature>
<dbReference type="Proteomes" id="UP001201812">
    <property type="component" value="Unassembled WGS sequence"/>
</dbReference>
<evidence type="ECO:0000256" key="4">
    <source>
        <dbReference type="ARBA" id="ARBA00022568"/>
    </source>
</evidence>
<evidence type="ECO:0000256" key="8">
    <source>
        <dbReference type="SAM" id="Phobius"/>
    </source>
</evidence>
<dbReference type="Gene3D" id="1.20.1420.30">
    <property type="entry name" value="NCX, central ion-binding region"/>
    <property type="match status" value="2"/>
</dbReference>
<evidence type="ECO:0000313" key="11">
    <source>
        <dbReference type="Proteomes" id="UP001201812"/>
    </source>
</evidence>
<keyword evidence="5 8" id="KW-0812">Transmembrane</keyword>
<keyword evidence="3" id="KW-0050">Antiport</keyword>
<dbReference type="InterPro" id="IPR004837">
    <property type="entry name" value="NaCa_Exmemb"/>
</dbReference>
<evidence type="ECO:0000256" key="7">
    <source>
        <dbReference type="ARBA" id="ARBA00023136"/>
    </source>
</evidence>
<dbReference type="GO" id="GO:0005432">
    <property type="term" value="F:calcium:sodium antiporter activity"/>
    <property type="evidence" value="ECO:0007669"/>
    <property type="project" value="TreeGrafter"/>
</dbReference>
<evidence type="ECO:0000256" key="1">
    <source>
        <dbReference type="ARBA" id="ARBA00004141"/>
    </source>
</evidence>
<feature type="transmembrane region" description="Helical" evidence="8">
    <location>
        <begin position="545"/>
        <end position="565"/>
    </location>
</feature>